<dbReference type="OrthoDB" id="9797826at2"/>
<dbReference type="InterPro" id="IPR000182">
    <property type="entry name" value="GNAT_dom"/>
</dbReference>
<protein>
    <recommendedName>
        <fullName evidence="1">N-acetyltransferase domain-containing protein</fullName>
    </recommendedName>
</protein>
<dbReference type="Pfam" id="PF00583">
    <property type="entry name" value="Acetyltransf_1"/>
    <property type="match status" value="1"/>
</dbReference>
<evidence type="ECO:0000313" key="3">
    <source>
        <dbReference type="Proteomes" id="UP000190626"/>
    </source>
</evidence>
<dbReference type="Gene3D" id="3.40.630.30">
    <property type="match status" value="1"/>
</dbReference>
<reference evidence="3" key="1">
    <citation type="submission" date="2016-07" db="EMBL/GenBank/DDBJ databases">
        <authorList>
            <person name="Florea S."/>
            <person name="Webb J.S."/>
            <person name="Jaromczyk J."/>
            <person name="Schardl C.L."/>
        </authorList>
    </citation>
    <scope>NUCLEOTIDE SEQUENCE [LARGE SCALE GENOMIC DNA]</scope>
    <source>
        <strain evidence="3">CY1</strain>
    </source>
</reference>
<evidence type="ECO:0000259" key="1">
    <source>
        <dbReference type="PROSITE" id="PS51186"/>
    </source>
</evidence>
<organism evidence="2 3">
    <name type="scientific">Paenibacillus ferrarius</name>
    <dbReference type="NCBI Taxonomy" id="1469647"/>
    <lineage>
        <taxon>Bacteria</taxon>
        <taxon>Bacillati</taxon>
        <taxon>Bacillota</taxon>
        <taxon>Bacilli</taxon>
        <taxon>Bacillales</taxon>
        <taxon>Paenibacillaceae</taxon>
        <taxon>Paenibacillus</taxon>
    </lineage>
</organism>
<dbReference type="STRING" id="1469647.BC351_05680"/>
<evidence type="ECO:0000313" key="2">
    <source>
        <dbReference type="EMBL" id="OPH53360.1"/>
    </source>
</evidence>
<accession>A0A1V4HFE9</accession>
<keyword evidence="3" id="KW-1185">Reference proteome</keyword>
<proteinExistence type="predicted"/>
<dbReference type="InterPro" id="IPR016181">
    <property type="entry name" value="Acyl_CoA_acyltransferase"/>
</dbReference>
<dbReference type="SUPFAM" id="SSF55729">
    <property type="entry name" value="Acyl-CoA N-acyltransferases (Nat)"/>
    <property type="match status" value="1"/>
</dbReference>
<dbReference type="GO" id="GO:0016747">
    <property type="term" value="F:acyltransferase activity, transferring groups other than amino-acyl groups"/>
    <property type="evidence" value="ECO:0007669"/>
    <property type="project" value="InterPro"/>
</dbReference>
<dbReference type="RefSeq" id="WP_079415395.1">
    <property type="nucleotide sequence ID" value="NZ_MBTG01000023.1"/>
</dbReference>
<sequence length="145" mass="16880">MTYIIREATSQDTKEISTFVSARTGKDISPLHIENRLHFMRDNPNESLYVYEEQNQILGTLGFRIRQGDGEILKFSEISVISLDETKHQQAAADKLKNYAEQLTKKHACNGMWWITGAEKHDTSRENNEPLDFHETGYRFVKRFL</sequence>
<dbReference type="EMBL" id="MBTG01000023">
    <property type="protein sequence ID" value="OPH53360.1"/>
    <property type="molecule type" value="Genomic_DNA"/>
</dbReference>
<dbReference type="AlphaFoldDB" id="A0A1V4HFE9"/>
<name>A0A1V4HFE9_9BACL</name>
<dbReference type="PROSITE" id="PS51186">
    <property type="entry name" value="GNAT"/>
    <property type="match status" value="1"/>
</dbReference>
<comment type="caution">
    <text evidence="2">The sequence shown here is derived from an EMBL/GenBank/DDBJ whole genome shotgun (WGS) entry which is preliminary data.</text>
</comment>
<dbReference type="Proteomes" id="UP000190626">
    <property type="component" value="Unassembled WGS sequence"/>
</dbReference>
<gene>
    <name evidence="2" type="ORF">BC351_05680</name>
</gene>
<feature type="domain" description="N-acetyltransferase" evidence="1">
    <location>
        <begin position="3"/>
        <end position="145"/>
    </location>
</feature>